<feature type="domain" description="Acyl-CoA dehydrogenase/oxidase C-terminal" evidence="8">
    <location>
        <begin position="249"/>
        <end position="398"/>
    </location>
</feature>
<dbReference type="InterPro" id="IPR009100">
    <property type="entry name" value="AcylCoA_DH/oxidase_NM_dom_sf"/>
</dbReference>
<dbReference type="InterPro" id="IPR013786">
    <property type="entry name" value="AcylCoA_DH/ox_N"/>
</dbReference>
<dbReference type="InterPro" id="IPR006091">
    <property type="entry name" value="Acyl-CoA_Oxase/DH_mid-dom"/>
</dbReference>
<protein>
    <submittedName>
        <fullName evidence="11">Acyl-CoA dehydrogenase family protein</fullName>
    </submittedName>
</protein>
<evidence type="ECO:0000259" key="10">
    <source>
        <dbReference type="Pfam" id="PF02771"/>
    </source>
</evidence>
<dbReference type="InterPro" id="IPR036250">
    <property type="entry name" value="AcylCo_DH-like_C"/>
</dbReference>
<dbReference type="Pfam" id="PF02770">
    <property type="entry name" value="Acyl-CoA_dh_M"/>
    <property type="match status" value="1"/>
</dbReference>
<dbReference type="InterPro" id="IPR037069">
    <property type="entry name" value="AcylCoA_DH/ox_N_sf"/>
</dbReference>
<keyword evidence="5 7" id="KW-0274">FAD</keyword>
<proteinExistence type="inferred from homology"/>
<dbReference type="InterPro" id="IPR046373">
    <property type="entry name" value="Acyl-CoA_Oxase/DH_mid-dom_sf"/>
</dbReference>
<dbReference type="Gene3D" id="1.10.540.10">
    <property type="entry name" value="Acyl-CoA dehydrogenase/oxidase, N-terminal domain"/>
    <property type="match status" value="1"/>
</dbReference>
<accession>A0ABS7RI08</accession>
<dbReference type="SUPFAM" id="SSF47203">
    <property type="entry name" value="Acyl-CoA dehydrogenase C-terminal domain-like"/>
    <property type="match status" value="1"/>
</dbReference>
<dbReference type="InterPro" id="IPR009075">
    <property type="entry name" value="AcylCo_DH/oxidase_C"/>
</dbReference>
<evidence type="ECO:0000256" key="4">
    <source>
        <dbReference type="ARBA" id="ARBA00022630"/>
    </source>
</evidence>
<evidence type="ECO:0000313" key="12">
    <source>
        <dbReference type="Proteomes" id="UP000754710"/>
    </source>
</evidence>
<dbReference type="PANTHER" id="PTHR48083:SF13">
    <property type="entry name" value="ACYL-COA DEHYDROGENASE FAMILY MEMBER 11"/>
    <property type="match status" value="1"/>
</dbReference>
<evidence type="ECO:0000256" key="6">
    <source>
        <dbReference type="ARBA" id="ARBA00023002"/>
    </source>
</evidence>
<evidence type="ECO:0000259" key="9">
    <source>
        <dbReference type="Pfam" id="PF02770"/>
    </source>
</evidence>
<organism evidence="11 12">
    <name type="scientific">Nocardioides jiangsuensis</name>
    <dbReference type="NCBI Taxonomy" id="2866161"/>
    <lineage>
        <taxon>Bacteria</taxon>
        <taxon>Bacillati</taxon>
        <taxon>Actinomycetota</taxon>
        <taxon>Actinomycetes</taxon>
        <taxon>Propionibacteriales</taxon>
        <taxon>Nocardioidaceae</taxon>
        <taxon>Nocardioides</taxon>
    </lineage>
</organism>
<reference evidence="11 12" key="1">
    <citation type="submission" date="2021-08" db="EMBL/GenBank/DDBJ databases">
        <title>Nocardioides bacterium WL0053 sp. nov., isolated from the sediment.</title>
        <authorList>
            <person name="Wang L."/>
            <person name="Zhang D."/>
            <person name="Zhang A."/>
        </authorList>
    </citation>
    <scope>NUCLEOTIDE SEQUENCE [LARGE SCALE GENOMIC DNA]</scope>
    <source>
        <strain evidence="11 12">WL0053</strain>
    </source>
</reference>
<dbReference type="Pfam" id="PF00441">
    <property type="entry name" value="Acyl-CoA_dh_1"/>
    <property type="match status" value="1"/>
</dbReference>
<dbReference type="PANTHER" id="PTHR48083">
    <property type="entry name" value="MEDIUM-CHAIN SPECIFIC ACYL-COA DEHYDROGENASE, MITOCHONDRIAL-RELATED"/>
    <property type="match status" value="1"/>
</dbReference>
<feature type="domain" description="Acyl-CoA dehydrogenase/oxidase N-terminal" evidence="10">
    <location>
        <begin position="9"/>
        <end position="130"/>
    </location>
</feature>
<feature type="domain" description="Acyl-CoA oxidase/dehydrogenase middle" evidence="9">
    <location>
        <begin position="135"/>
        <end position="237"/>
    </location>
</feature>
<gene>
    <name evidence="11" type="ORF">K1X13_07555</name>
</gene>
<keyword evidence="12" id="KW-1185">Reference proteome</keyword>
<keyword evidence="6 7" id="KW-0560">Oxidoreductase</keyword>
<dbReference type="Proteomes" id="UP000754710">
    <property type="component" value="Unassembled WGS sequence"/>
</dbReference>
<evidence type="ECO:0000313" key="11">
    <source>
        <dbReference type="EMBL" id="MBY9074674.1"/>
    </source>
</evidence>
<dbReference type="Pfam" id="PF02771">
    <property type="entry name" value="Acyl-CoA_dh_N"/>
    <property type="match status" value="1"/>
</dbReference>
<dbReference type="SUPFAM" id="SSF56645">
    <property type="entry name" value="Acyl-CoA dehydrogenase NM domain-like"/>
    <property type="match status" value="1"/>
</dbReference>
<comment type="similarity">
    <text evidence="2 7">Belongs to the acyl-CoA dehydrogenase family.</text>
</comment>
<evidence type="ECO:0000256" key="5">
    <source>
        <dbReference type="ARBA" id="ARBA00022827"/>
    </source>
</evidence>
<keyword evidence="4 7" id="KW-0285">Flavoprotein</keyword>
<evidence type="ECO:0000256" key="3">
    <source>
        <dbReference type="ARBA" id="ARBA00011738"/>
    </source>
</evidence>
<evidence type="ECO:0000256" key="2">
    <source>
        <dbReference type="ARBA" id="ARBA00009347"/>
    </source>
</evidence>
<name>A0ABS7RI08_9ACTN</name>
<comment type="cofactor">
    <cofactor evidence="1 7">
        <name>FAD</name>
        <dbReference type="ChEBI" id="CHEBI:57692"/>
    </cofactor>
</comment>
<dbReference type="InterPro" id="IPR050741">
    <property type="entry name" value="Acyl-CoA_dehydrogenase"/>
</dbReference>
<evidence type="ECO:0000256" key="7">
    <source>
        <dbReference type="RuleBase" id="RU362125"/>
    </source>
</evidence>
<comment type="caution">
    <text evidence="11">The sequence shown here is derived from an EMBL/GenBank/DDBJ whole genome shotgun (WGS) entry which is preliminary data.</text>
</comment>
<evidence type="ECO:0000256" key="1">
    <source>
        <dbReference type="ARBA" id="ARBA00001974"/>
    </source>
</evidence>
<dbReference type="Gene3D" id="1.20.140.10">
    <property type="entry name" value="Butyryl-CoA Dehydrogenase, subunit A, domain 3"/>
    <property type="match status" value="1"/>
</dbReference>
<dbReference type="EMBL" id="JAIEZQ010000001">
    <property type="protein sequence ID" value="MBY9074674.1"/>
    <property type="molecule type" value="Genomic_DNA"/>
</dbReference>
<sequence>MEFAYDATTEELRERLLAFMDERVYPAEPVFAEQMRELENPWAWTRVPVLAELRAEARSRGLWNLFLPGDHGAGLTNLQYAPLAEITGRSGHIAPAALNCAAPDTGNMEVLAMFGTDEQKKQWLEPLLDGQIRSAFAMTEPDVASSDATNISTRIERDGDDYVVNGRKWWITGAMNPDAQILIVMGKTDPTADRHRQQSQILVPRDTPGLTIERGMEVFGYDDRDHGGHAELVFRDVRVPATNLIGGEGDGFAIAQARLGPGRIHHCMRSIGVAERAIELMCARASERVAFGKPIADQGVVRDWIAESRVRLEQLRLLVLKTAWLMDTVGNKGAHTEIQAIKIATPKTVEWILDKAIQVHGAGGLSQDFPLASSFAGIRTLRFADGPDEVHKNALARNELKRQAAARNA</sequence>
<dbReference type="RefSeq" id="WP_221024320.1">
    <property type="nucleotide sequence ID" value="NZ_JAIEZQ010000001.1"/>
</dbReference>
<evidence type="ECO:0000259" key="8">
    <source>
        <dbReference type="Pfam" id="PF00441"/>
    </source>
</evidence>
<dbReference type="Gene3D" id="2.40.110.10">
    <property type="entry name" value="Butyryl-CoA Dehydrogenase, subunit A, domain 2"/>
    <property type="match status" value="1"/>
</dbReference>
<comment type="subunit">
    <text evidence="3">Homodimer.</text>
</comment>